<feature type="chain" id="PRO_5012846531" description="Granulins domain-containing protein" evidence="1">
    <location>
        <begin position="20"/>
        <end position="126"/>
    </location>
</feature>
<evidence type="ECO:0000313" key="2">
    <source>
        <dbReference type="EMBL" id="ORX62701.1"/>
    </source>
</evidence>
<evidence type="ECO:0000313" key="3">
    <source>
        <dbReference type="Proteomes" id="UP000242146"/>
    </source>
</evidence>
<organism evidence="2 3">
    <name type="scientific">Hesseltinella vesiculosa</name>
    <dbReference type="NCBI Taxonomy" id="101127"/>
    <lineage>
        <taxon>Eukaryota</taxon>
        <taxon>Fungi</taxon>
        <taxon>Fungi incertae sedis</taxon>
        <taxon>Mucoromycota</taxon>
        <taxon>Mucoromycotina</taxon>
        <taxon>Mucoromycetes</taxon>
        <taxon>Mucorales</taxon>
        <taxon>Cunninghamellaceae</taxon>
        <taxon>Hesseltinella</taxon>
    </lineage>
</organism>
<keyword evidence="3" id="KW-1185">Reference proteome</keyword>
<keyword evidence="1" id="KW-0732">Signal</keyword>
<comment type="caution">
    <text evidence="2">The sequence shown here is derived from an EMBL/GenBank/DDBJ whole genome shotgun (WGS) entry which is preliminary data.</text>
</comment>
<sequence length="126" mass="13552">MHKAIQFLALFALFVSAMANTFPGTSALGVSLAHGNATSLESRQANCAGLTNCVSYCCDLADTCAGGNYCCPPTYFACHDALFSCCPAATTCNSQRLGGKGTTKSHLYSFVRHWHWHVPTNDLWSH</sequence>
<name>A0A1X2GX83_9FUNG</name>
<proteinExistence type="predicted"/>
<reference evidence="2 3" key="1">
    <citation type="submission" date="2016-07" db="EMBL/GenBank/DDBJ databases">
        <title>Pervasive Adenine N6-methylation of Active Genes in Fungi.</title>
        <authorList>
            <consortium name="DOE Joint Genome Institute"/>
            <person name="Mondo S.J."/>
            <person name="Dannebaum R.O."/>
            <person name="Kuo R.C."/>
            <person name="Labutti K."/>
            <person name="Haridas S."/>
            <person name="Kuo A."/>
            <person name="Salamov A."/>
            <person name="Ahrendt S.R."/>
            <person name="Lipzen A."/>
            <person name="Sullivan W."/>
            <person name="Andreopoulos W.B."/>
            <person name="Clum A."/>
            <person name="Lindquist E."/>
            <person name="Daum C."/>
            <person name="Ramamoorthy G.K."/>
            <person name="Gryganskyi A."/>
            <person name="Culley D."/>
            <person name="Magnuson J.K."/>
            <person name="James T.Y."/>
            <person name="O'Malley M.A."/>
            <person name="Stajich J.E."/>
            <person name="Spatafora J.W."/>
            <person name="Visel A."/>
            <person name="Grigoriev I.V."/>
        </authorList>
    </citation>
    <scope>NUCLEOTIDE SEQUENCE [LARGE SCALE GENOMIC DNA]</scope>
    <source>
        <strain evidence="2 3">NRRL 3301</strain>
    </source>
</reference>
<accession>A0A1X2GX83</accession>
<dbReference type="AlphaFoldDB" id="A0A1X2GX83"/>
<feature type="signal peptide" evidence="1">
    <location>
        <begin position="1"/>
        <end position="19"/>
    </location>
</feature>
<dbReference type="Proteomes" id="UP000242146">
    <property type="component" value="Unassembled WGS sequence"/>
</dbReference>
<dbReference type="EMBL" id="MCGT01000001">
    <property type="protein sequence ID" value="ORX62701.1"/>
    <property type="molecule type" value="Genomic_DNA"/>
</dbReference>
<gene>
    <name evidence="2" type="ORF">DM01DRAFT_1330828</name>
</gene>
<evidence type="ECO:0008006" key="4">
    <source>
        <dbReference type="Google" id="ProtNLM"/>
    </source>
</evidence>
<evidence type="ECO:0000256" key="1">
    <source>
        <dbReference type="SAM" id="SignalP"/>
    </source>
</evidence>
<protein>
    <recommendedName>
        <fullName evidence="4">Granulins domain-containing protein</fullName>
    </recommendedName>
</protein>